<comment type="caution">
    <text evidence="1">The sequence shown here is derived from an EMBL/GenBank/DDBJ whole genome shotgun (WGS) entry which is preliminary data.</text>
</comment>
<dbReference type="Proteomes" id="UP000095759">
    <property type="component" value="Unassembled WGS sequence"/>
</dbReference>
<organism evidence="1 2">
    <name type="scientific">Streptomyces agglomeratus</name>
    <dbReference type="NCBI Taxonomy" id="285458"/>
    <lineage>
        <taxon>Bacteria</taxon>
        <taxon>Bacillati</taxon>
        <taxon>Actinomycetota</taxon>
        <taxon>Actinomycetes</taxon>
        <taxon>Kitasatosporales</taxon>
        <taxon>Streptomycetaceae</taxon>
        <taxon>Streptomyces</taxon>
    </lineage>
</organism>
<sequence length="153" mass="17086">MTATQQQWRRRFSDLVAGNHSPTGDPVDAGARLVVSDLDGTEVFRAALARHHRFEDDQVLWIRPLVGGQDTGGGYLFNLGLARRRSLPVAHADLVDDGVEIDLTTGQKARIEPADGPELEQLTRWDDFTNRLTPEEDAALRRLDADSWHGRYA</sequence>
<keyword evidence="2" id="KW-1185">Reference proteome</keyword>
<accession>A0A1E5PHN4</accession>
<dbReference type="OrthoDB" id="3632340at2"/>
<protein>
    <submittedName>
        <fullName evidence="1">Uncharacterized protein</fullName>
    </submittedName>
</protein>
<gene>
    <name evidence="1" type="ORF">AS594_36395</name>
</gene>
<evidence type="ECO:0000313" key="1">
    <source>
        <dbReference type="EMBL" id="OEJ29078.1"/>
    </source>
</evidence>
<dbReference type="RefSeq" id="WP_069935895.1">
    <property type="nucleotide sequence ID" value="NZ_MEHJ01000001.1"/>
</dbReference>
<dbReference type="EMBL" id="MEHJ01000001">
    <property type="protein sequence ID" value="OEJ29078.1"/>
    <property type="molecule type" value="Genomic_DNA"/>
</dbReference>
<evidence type="ECO:0000313" key="2">
    <source>
        <dbReference type="Proteomes" id="UP000095759"/>
    </source>
</evidence>
<dbReference type="AlphaFoldDB" id="A0A1E5PHN4"/>
<proteinExistence type="predicted"/>
<reference evidence="1 2" key="1">
    <citation type="submission" date="2016-08" db="EMBL/GenBank/DDBJ databases">
        <title>Complete genome sequence of Streptomyces agglomeratus strain 6-3-2, a novel anti-MRSA actinomycete isolated from Wuli of Tebit, China.</title>
        <authorList>
            <person name="Chen X."/>
        </authorList>
    </citation>
    <scope>NUCLEOTIDE SEQUENCE [LARGE SCALE GENOMIC DNA]</scope>
    <source>
        <strain evidence="1 2">6-3-2</strain>
    </source>
</reference>
<name>A0A1E5PHN4_9ACTN</name>